<evidence type="ECO:0000256" key="1">
    <source>
        <dbReference type="ARBA" id="ARBA00022908"/>
    </source>
</evidence>
<dbReference type="Gene3D" id="1.10.150.130">
    <property type="match status" value="1"/>
</dbReference>
<gene>
    <name evidence="7" type="ORF">PSA01_40400</name>
</gene>
<dbReference type="InterPro" id="IPR044068">
    <property type="entry name" value="CB"/>
</dbReference>
<feature type="domain" description="Core-binding (CB)" evidence="6">
    <location>
        <begin position="22"/>
        <end position="123"/>
    </location>
</feature>
<feature type="domain" description="Tyr recombinase" evidence="5">
    <location>
        <begin position="172"/>
        <end position="360"/>
    </location>
</feature>
<keyword evidence="8" id="KW-1185">Reference proteome</keyword>
<keyword evidence="2 4" id="KW-0238">DNA-binding</keyword>
<evidence type="ECO:0000313" key="8">
    <source>
        <dbReference type="Proteomes" id="UP000320693"/>
    </source>
</evidence>
<reference evidence="7 8" key="1">
    <citation type="submission" date="2019-06" db="EMBL/GenBank/DDBJ databases">
        <title>Whole genome shotgun sequence of Pseudonocardia saturnea NBRC 14499.</title>
        <authorList>
            <person name="Hosoyama A."/>
            <person name="Uohara A."/>
            <person name="Ohji S."/>
            <person name="Ichikawa N."/>
        </authorList>
    </citation>
    <scope>NUCLEOTIDE SEQUENCE [LARGE SCALE GENOMIC DNA]</scope>
    <source>
        <strain evidence="7 8">NBRC 14499</strain>
    </source>
</reference>
<accession>A0ABQ0S288</accession>
<dbReference type="InterPro" id="IPR050090">
    <property type="entry name" value="Tyrosine_recombinase_XerCD"/>
</dbReference>
<sequence length="389" mass="43396">MRVQRMASGECARSYTVVDLDGLPVGPVEDFLAHATLVRRLSPNTIAGYAHDLRDYFEWLDQRGLEFARVSLEQLAQFFDWLRRPRQARQEDVFVLPGVPAALAPATLQRKRASVAAFYRFHARRDQAVAPLLGEQIGGRGLGPQVPMLAHLHHGRRGEQGYSPLRVHVPHKPPKTLTELQVNALVQACDWARDRFLIRLLVDSGLRLGEALGLRHADLHLRTGDVEVVPREDNVNHARVKGLKRRRVPVPISLFDLYADYMELEYGPRDCDYVFVNLFAPVVGAPMTAANVYRLVRQLRARTGVDFFTPHVARHTYATTLLRRGVQAHVVTDLLGHADVQTTTAIYSHLRVEDHRALLVAAGALEPSAAAVTTPQDAAEAWVGPGSKE</sequence>
<keyword evidence="3" id="KW-0233">DNA recombination</keyword>
<dbReference type="SUPFAM" id="SSF56349">
    <property type="entry name" value="DNA breaking-rejoining enzymes"/>
    <property type="match status" value="1"/>
</dbReference>
<protein>
    <submittedName>
        <fullName evidence="7">Integrase</fullName>
    </submittedName>
</protein>
<dbReference type="Proteomes" id="UP000320693">
    <property type="component" value="Unassembled WGS sequence"/>
</dbReference>
<evidence type="ECO:0000259" key="5">
    <source>
        <dbReference type="PROSITE" id="PS51898"/>
    </source>
</evidence>
<dbReference type="InterPro" id="IPR004107">
    <property type="entry name" value="Integrase_SAM-like_N"/>
</dbReference>
<dbReference type="Pfam" id="PF02899">
    <property type="entry name" value="Phage_int_SAM_1"/>
    <property type="match status" value="1"/>
</dbReference>
<dbReference type="PANTHER" id="PTHR30349">
    <property type="entry name" value="PHAGE INTEGRASE-RELATED"/>
    <property type="match status" value="1"/>
</dbReference>
<comment type="caution">
    <text evidence="7">The sequence shown here is derived from an EMBL/GenBank/DDBJ whole genome shotgun (WGS) entry which is preliminary data.</text>
</comment>
<organism evidence="7 8">
    <name type="scientific">Pseudonocardia saturnea</name>
    <dbReference type="NCBI Taxonomy" id="33909"/>
    <lineage>
        <taxon>Bacteria</taxon>
        <taxon>Bacillati</taxon>
        <taxon>Actinomycetota</taxon>
        <taxon>Actinomycetes</taxon>
        <taxon>Pseudonocardiales</taxon>
        <taxon>Pseudonocardiaceae</taxon>
        <taxon>Pseudonocardia</taxon>
    </lineage>
</organism>
<evidence type="ECO:0000256" key="2">
    <source>
        <dbReference type="ARBA" id="ARBA00023125"/>
    </source>
</evidence>
<dbReference type="InterPro" id="IPR002104">
    <property type="entry name" value="Integrase_catalytic"/>
</dbReference>
<evidence type="ECO:0000256" key="3">
    <source>
        <dbReference type="ARBA" id="ARBA00023172"/>
    </source>
</evidence>
<dbReference type="InterPro" id="IPR013762">
    <property type="entry name" value="Integrase-like_cat_sf"/>
</dbReference>
<dbReference type="InterPro" id="IPR011010">
    <property type="entry name" value="DNA_brk_join_enz"/>
</dbReference>
<dbReference type="InterPro" id="IPR010998">
    <property type="entry name" value="Integrase_recombinase_N"/>
</dbReference>
<keyword evidence="1" id="KW-0229">DNA integration</keyword>
<name>A0ABQ0S288_9PSEU</name>
<dbReference type="PROSITE" id="PS51898">
    <property type="entry name" value="TYR_RECOMBINASE"/>
    <property type="match status" value="1"/>
</dbReference>
<evidence type="ECO:0000256" key="4">
    <source>
        <dbReference type="PROSITE-ProRule" id="PRU01248"/>
    </source>
</evidence>
<evidence type="ECO:0000259" key="6">
    <source>
        <dbReference type="PROSITE" id="PS51900"/>
    </source>
</evidence>
<dbReference type="PROSITE" id="PS51900">
    <property type="entry name" value="CB"/>
    <property type="match status" value="1"/>
</dbReference>
<dbReference type="Gene3D" id="1.10.443.10">
    <property type="entry name" value="Intergrase catalytic core"/>
    <property type="match status" value="1"/>
</dbReference>
<dbReference type="EMBL" id="BJNH01000047">
    <property type="protein sequence ID" value="GEC27011.1"/>
    <property type="molecule type" value="Genomic_DNA"/>
</dbReference>
<evidence type="ECO:0000313" key="7">
    <source>
        <dbReference type="EMBL" id="GEC27011.1"/>
    </source>
</evidence>
<dbReference type="Pfam" id="PF00589">
    <property type="entry name" value="Phage_integrase"/>
    <property type="match status" value="1"/>
</dbReference>
<proteinExistence type="predicted"/>